<dbReference type="Gene3D" id="2.60.40.3470">
    <property type="match status" value="1"/>
</dbReference>
<comment type="similarity">
    <text evidence="2">Belongs to the bacterial secretin family. PilQ subfamily.</text>
</comment>
<dbReference type="SMART" id="SM00965">
    <property type="entry name" value="STN"/>
    <property type="match status" value="1"/>
</dbReference>
<gene>
    <name evidence="10" type="ORF">KBTEX_01347</name>
</gene>
<accession>A0A5B8RAR4</accession>
<sequence length="709" mass="76315">MRQERTNLTPASRQRTAAGLLGALIIAVVLALLPVGTALAASLTSMDYATLSGDRVRVTFTFDGTAPEPRSFRTVDPARVALDFEGTTNTSGKRRLDIGVGAVEDVATAKGGNRLRAVIGLTRMVPYDITRSGNTVRVLLAAPGARTASNDSGDGTAGTAGTSTNAPTGARITKVDFTRGEEGAGRVQISLSDPGIPVDVERQGNSVIADFMGAASPDRLHRRLDVTDFATPVSTIETRQHGDGTRVTIAAGQEFEQVAYQADGVFTIEVRPFTPEEQDGKRKEKEYTGEKLSLNFQDIEVRSVLQLLADFTGLNMVVSDSVSGSITLRLQDVPWDQALDIILRAKGLDMRRTGNVVWVAPAAEIAERQRLIAEAQRQQEELAPLRSEFIQVNYAKATQLASLIRGSEGQSLLSERGSVTIDERTNTLIVQDTAANISDIRRMVNRLDIPVRQVLIESRVVIAEESFSHELGVQFGLSKRTSDLTGDGGLIVGGTQGNGYETGTPTGFTVDDSEGLMVDLPAADATSSLGLAVGKLGSYLLQLELSAMESEGRGQIISSPKVITANQKEAYIKQGEEIPYQESTSSGATNVEFKEAVLGLTVTPQITPDDRVLLDLEVSKDSRGDTTEEGPAIDTQAVGTQVLVDNGETVVLGGVYERTKRNDVERVPFFGELPVIGNLFRSRTRVDDNRELLIFVTPRILDEAVNVKR</sequence>
<dbReference type="InterPro" id="IPR013355">
    <property type="entry name" value="Pilus_4_PilQ"/>
</dbReference>
<dbReference type="PANTHER" id="PTHR30604">
    <property type="entry name" value="PROTEIN TRANSPORT PROTEIN HOFQ"/>
    <property type="match status" value="1"/>
</dbReference>
<keyword evidence="4" id="KW-0732">Signal</keyword>
<dbReference type="Pfam" id="PF00263">
    <property type="entry name" value="Secretin"/>
    <property type="match status" value="1"/>
</dbReference>
<name>A0A5B8RAR4_9ZZZZ</name>
<evidence type="ECO:0000256" key="8">
    <source>
        <dbReference type="SAM" id="MobiDB-lite"/>
    </source>
</evidence>
<keyword evidence="5" id="KW-0653">Protein transport</keyword>
<evidence type="ECO:0000256" key="4">
    <source>
        <dbReference type="ARBA" id="ARBA00022729"/>
    </source>
</evidence>
<dbReference type="Pfam" id="PF11741">
    <property type="entry name" value="AMIN"/>
    <property type="match status" value="2"/>
</dbReference>
<evidence type="ECO:0000256" key="1">
    <source>
        <dbReference type="ARBA" id="ARBA00004442"/>
    </source>
</evidence>
<dbReference type="PANTHER" id="PTHR30604:SF1">
    <property type="entry name" value="DNA UTILIZATION PROTEIN HOFQ"/>
    <property type="match status" value="1"/>
</dbReference>
<feature type="region of interest" description="Disordered" evidence="8">
    <location>
        <begin position="146"/>
        <end position="168"/>
    </location>
</feature>
<dbReference type="PROSITE" id="PS00875">
    <property type="entry name" value="T2SP_D"/>
    <property type="match status" value="1"/>
</dbReference>
<keyword evidence="7" id="KW-0998">Cell outer membrane</keyword>
<dbReference type="InterPro" id="IPR004845">
    <property type="entry name" value="T2SS_GspD_CS"/>
</dbReference>
<comment type="subcellular location">
    <subcellularLocation>
        <location evidence="1">Cell outer membrane</location>
    </subcellularLocation>
</comment>
<feature type="domain" description="Secretin/TonB short N-terminal" evidence="9">
    <location>
        <begin position="314"/>
        <end position="362"/>
    </location>
</feature>
<organism evidence="10">
    <name type="scientific">uncultured organism</name>
    <dbReference type="NCBI Taxonomy" id="155900"/>
    <lineage>
        <taxon>unclassified sequences</taxon>
        <taxon>environmental samples</taxon>
    </lineage>
</organism>
<keyword evidence="3" id="KW-0813">Transport</keyword>
<reference evidence="10" key="1">
    <citation type="submission" date="2019-06" db="EMBL/GenBank/DDBJ databases">
        <authorList>
            <person name="Murdoch R.W."/>
            <person name="Fathepure B."/>
        </authorList>
    </citation>
    <scope>NUCLEOTIDE SEQUENCE</scope>
</reference>
<dbReference type="GO" id="GO:0009306">
    <property type="term" value="P:protein secretion"/>
    <property type="evidence" value="ECO:0007669"/>
    <property type="project" value="InterPro"/>
</dbReference>
<dbReference type="EMBL" id="MN079093">
    <property type="protein sequence ID" value="QEA05028.1"/>
    <property type="molecule type" value="Genomic_DNA"/>
</dbReference>
<dbReference type="InterPro" id="IPR001775">
    <property type="entry name" value="GspD/PilQ"/>
</dbReference>
<evidence type="ECO:0000256" key="3">
    <source>
        <dbReference type="ARBA" id="ARBA00022448"/>
    </source>
</evidence>
<dbReference type="InterPro" id="IPR051808">
    <property type="entry name" value="Type_IV_pilus_biogenesis"/>
</dbReference>
<dbReference type="InterPro" id="IPR021731">
    <property type="entry name" value="AMIN_dom"/>
</dbReference>
<dbReference type="AlphaFoldDB" id="A0A5B8RAR4"/>
<evidence type="ECO:0000256" key="6">
    <source>
        <dbReference type="ARBA" id="ARBA00023136"/>
    </source>
</evidence>
<dbReference type="InterPro" id="IPR005644">
    <property type="entry name" value="NolW-like"/>
</dbReference>
<dbReference type="Pfam" id="PF03958">
    <property type="entry name" value="Secretin_N"/>
    <property type="match status" value="1"/>
</dbReference>
<dbReference type="InterPro" id="IPR011662">
    <property type="entry name" value="Secretin/TonB_short_N"/>
</dbReference>
<evidence type="ECO:0000313" key="10">
    <source>
        <dbReference type="EMBL" id="QEA05028.1"/>
    </source>
</evidence>
<dbReference type="Pfam" id="PF07660">
    <property type="entry name" value="STN"/>
    <property type="match status" value="1"/>
</dbReference>
<dbReference type="PRINTS" id="PR00811">
    <property type="entry name" value="BCTERIALGSPD"/>
</dbReference>
<evidence type="ECO:0000256" key="7">
    <source>
        <dbReference type="ARBA" id="ARBA00023237"/>
    </source>
</evidence>
<feature type="compositionally biased region" description="Low complexity" evidence="8">
    <location>
        <begin position="150"/>
        <end position="168"/>
    </location>
</feature>
<dbReference type="NCBIfam" id="TIGR02515">
    <property type="entry name" value="IV_pilus_PilQ"/>
    <property type="match status" value="1"/>
</dbReference>
<evidence type="ECO:0000259" key="9">
    <source>
        <dbReference type="SMART" id="SM00965"/>
    </source>
</evidence>
<dbReference type="GO" id="GO:0019867">
    <property type="term" value="C:outer membrane"/>
    <property type="evidence" value="ECO:0007669"/>
    <property type="project" value="InterPro"/>
</dbReference>
<keyword evidence="6" id="KW-0472">Membrane</keyword>
<dbReference type="Gene3D" id="3.30.1370.120">
    <property type="match status" value="1"/>
</dbReference>
<evidence type="ECO:0000256" key="5">
    <source>
        <dbReference type="ARBA" id="ARBA00022927"/>
    </source>
</evidence>
<proteinExistence type="inferred from homology"/>
<dbReference type="Gene3D" id="3.30.1370.130">
    <property type="match status" value="1"/>
</dbReference>
<dbReference type="InterPro" id="IPR004846">
    <property type="entry name" value="T2SS/T3SS_dom"/>
</dbReference>
<protein>
    <recommendedName>
        <fullName evidence="9">Secretin/TonB short N-terminal domain-containing protein</fullName>
    </recommendedName>
</protein>
<dbReference type="Gene3D" id="2.60.40.3500">
    <property type="match status" value="1"/>
</dbReference>
<dbReference type="InterPro" id="IPR038591">
    <property type="entry name" value="NolW-like_sf"/>
</dbReference>
<evidence type="ECO:0000256" key="2">
    <source>
        <dbReference type="ARBA" id="ARBA00006304"/>
    </source>
</evidence>